<keyword evidence="2" id="KW-1185">Reference proteome</keyword>
<protein>
    <submittedName>
        <fullName evidence="1">Uncharacterized protein</fullName>
    </submittedName>
</protein>
<sequence>MSTSLTRSFSTTSQAAIKFDDKVSLNDIVAQNPGNGEKLKSAVVNMAETLEKTYPKIVEGQIQGAKAHTSLKDLNETQKVITVGFYSVSGTRMLSSHAREDGTFSHWLSRAECTESK</sequence>
<reference evidence="1 2" key="1">
    <citation type="submission" date="2015-07" db="EMBL/GenBank/DDBJ databases">
        <title>Emmonsia species relationships and genome sequence.</title>
        <authorList>
            <consortium name="The Broad Institute Genomics Platform"/>
            <person name="Cuomo C.A."/>
            <person name="Munoz J.F."/>
            <person name="Imamovic A."/>
            <person name="Priest M.E."/>
            <person name="Young S."/>
            <person name="Clay O.K."/>
            <person name="McEwen J.G."/>
        </authorList>
    </citation>
    <scope>NUCLEOTIDE SEQUENCE [LARGE SCALE GENOMIC DNA]</scope>
    <source>
        <strain evidence="1 2">UAMH 9510</strain>
    </source>
</reference>
<organism evidence="1 2">
    <name type="scientific">Emergomyces pasteurianus Ep9510</name>
    <dbReference type="NCBI Taxonomy" id="1447872"/>
    <lineage>
        <taxon>Eukaryota</taxon>
        <taxon>Fungi</taxon>
        <taxon>Dikarya</taxon>
        <taxon>Ascomycota</taxon>
        <taxon>Pezizomycotina</taxon>
        <taxon>Eurotiomycetes</taxon>
        <taxon>Eurotiomycetidae</taxon>
        <taxon>Onygenales</taxon>
        <taxon>Ajellomycetaceae</taxon>
        <taxon>Emergomyces</taxon>
    </lineage>
</organism>
<comment type="caution">
    <text evidence="1">The sequence shown here is derived from an EMBL/GenBank/DDBJ whole genome shotgun (WGS) entry which is preliminary data.</text>
</comment>
<evidence type="ECO:0000313" key="1">
    <source>
        <dbReference type="EMBL" id="OJD13202.1"/>
    </source>
</evidence>
<gene>
    <name evidence="1" type="ORF">AJ78_06320</name>
</gene>
<dbReference type="VEuPathDB" id="FungiDB:AJ78_06320"/>
<dbReference type="Proteomes" id="UP000182235">
    <property type="component" value="Unassembled WGS sequence"/>
</dbReference>
<dbReference type="OrthoDB" id="3531694at2759"/>
<name>A0A1J9PB65_9EURO</name>
<dbReference type="AlphaFoldDB" id="A0A1J9PB65"/>
<dbReference type="EMBL" id="LGRN01000324">
    <property type="protein sequence ID" value="OJD13202.1"/>
    <property type="molecule type" value="Genomic_DNA"/>
</dbReference>
<accession>A0A1J9PB65</accession>
<evidence type="ECO:0000313" key="2">
    <source>
        <dbReference type="Proteomes" id="UP000182235"/>
    </source>
</evidence>
<proteinExistence type="predicted"/>